<dbReference type="Proteomes" id="UP000664991">
    <property type="component" value="Unassembled WGS sequence"/>
</dbReference>
<dbReference type="EMBL" id="JAEMGP010000023">
    <property type="protein sequence ID" value="KAG5195534.1"/>
    <property type="molecule type" value="Genomic_DNA"/>
</dbReference>
<dbReference type="AlphaFoldDB" id="A0A836CS24"/>
<organism evidence="1 2">
    <name type="scientific">Ovis aries</name>
    <name type="common">Sheep</name>
    <dbReference type="NCBI Taxonomy" id="9940"/>
    <lineage>
        <taxon>Eukaryota</taxon>
        <taxon>Metazoa</taxon>
        <taxon>Chordata</taxon>
        <taxon>Craniata</taxon>
        <taxon>Vertebrata</taxon>
        <taxon>Euteleostomi</taxon>
        <taxon>Mammalia</taxon>
        <taxon>Eutheria</taxon>
        <taxon>Laurasiatheria</taxon>
        <taxon>Artiodactyla</taxon>
        <taxon>Ruminantia</taxon>
        <taxon>Pecora</taxon>
        <taxon>Bovidae</taxon>
        <taxon>Caprinae</taxon>
        <taxon>Ovis</taxon>
    </lineage>
</organism>
<gene>
    <name evidence="1" type="ORF">JEQ12_011829</name>
</gene>
<accession>A0A836CS24</accession>
<protein>
    <submittedName>
        <fullName evidence="1">Uncharacterized protein</fullName>
    </submittedName>
</protein>
<proteinExistence type="predicted"/>
<evidence type="ECO:0000313" key="1">
    <source>
        <dbReference type="EMBL" id="KAG5195534.1"/>
    </source>
</evidence>
<comment type="caution">
    <text evidence="1">The sequence shown here is derived from an EMBL/GenBank/DDBJ whole genome shotgun (WGS) entry which is preliminary data.</text>
</comment>
<name>A0A836CS24_SHEEP</name>
<reference evidence="1 2" key="1">
    <citation type="submission" date="2020-12" db="EMBL/GenBank/DDBJ databases">
        <title>De novo assembly of Tibetan sheep genome.</title>
        <authorList>
            <person name="Li X."/>
        </authorList>
    </citation>
    <scope>NUCLEOTIDE SEQUENCE [LARGE SCALE GENOMIC DNA]</scope>
    <source>
        <tissue evidence="1">Heart</tissue>
    </source>
</reference>
<evidence type="ECO:0000313" key="2">
    <source>
        <dbReference type="Proteomes" id="UP000664991"/>
    </source>
</evidence>
<sequence>MEKQASNQDPMRVMAHVDAFKSLPETTWEMKRCFPVTGKRTSTHRSEIKQEAQAEAMAGWMLLPAST</sequence>